<dbReference type="AlphaFoldDB" id="A0A7T7KY12"/>
<dbReference type="EMBL" id="CP066831">
    <property type="protein sequence ID" value="QQM42019.1"/>
    <property type="molecule type" value="Genomic_DNA"/>
</dbReference>
<name>A0A7T7KY12_9ACTN</name>
<keyword evidence="1" id="KW-1133">Transmembrane helix</keyword>
<keyword evidence="3" id="KW-1185">Reference proteome</keyword>
<evidence type="ECO:0000256" key="1">
    <source>
        <dbReference type="SAM" id="Phobius"/>
    </source>
</evidence>
<evidence type="ECO:0000313" key="2">
    <source>
        <dbReference type="EMBL" id="QQM42019.1"/>
    </source>
</evidence>
<dbReference type="KEGG" id="slf:JEQ17_22955"/>
<proteinExistence type="predicted"/>
<organism evidence="2 3">
    <name type="scientific">Streptomyces liliifuscus</name>
    <dbReference type="NCBI Taxonomy" id="2797636"/>
    <lineage>
        <taxon>Bacteria</taxon>
        <taxon>Bacillati</taxon>
        <taxon>Actinomycetota</taxon>
        <taxon>Actinomycetes</taxon>
        <taxon>Kitasatosporales</taxon>
        <taxon>Streptomycetaceae</taxon>
        <taxon>Streptomyces</taxon>
    </lineage>
</organism>
<sequence>MNHRDPPGIIAPHIPADAYRRAEATGAPVVIVVQTTDRTGRPLRHYLFPIAVAGAATMGVFGLVAAFLALLDFAAHTAAAIGGVAGTLGIGGISLKLARPTGK</sequence>
<evidence type="ECO:0000313" key="3">
    <source>
        <dbReference type="Proteomes" id="UP000595636"/>
    </source>
</evidence>
<gene>
    <name evidence="2" type="ORF">JEQ17_22955</name>
</gene>
<dbReference type="Proteomes" id="UP000595636">
    <property type="component" value="Chromosome"/>
</dbReference>
<feature type="transmembrane region" description="Helical" evidence="1">
    <location>
        <begin position="46"/>
        <end position="71"/>
    </location>
</feature>
<keyword evidence="1" id="KW-0472">Membrane</keyword>
<accession>A0A7T7KY12</accession>
<dbReference type="RefSeq" id="WP_200396980.1">
    <property type="nucleotide sequence ID" value="NZ_CP066831.1"/>
</dbReference>
<protein>
    <submittedName>
        <fullName evidence="2">Uncharacterized protein</fullName>
    </submittedName>
</protein>
<reference evidence="2 3" key="1">
    <citation type="submission" date="2020-12" db="EMBL/GenBank/DDBJ databases">
        <title>A novel species.</title>
        <authorList>
            <person name="Li K."/>
        </authorList>
    </citation>
    <scope>NUCLEOTIDE SEQUENCE [LARGE SCALE GENOMIC DNA]</scope>
    <source>
        <strain evidence="2 3">ZYC-3</strain>
    </source>
</reference>
<keyword evidence="1" id="KW-0812">Transmembrane</keyword>
<feature type="transmembrane region" description="Helical" evidence="1">
    <location>
        <begin position="77"/>
        <end position="98"/>
    </location>
</feature>